<dbReference type="Proteomes" id="UP000297475">
    <property type="component" value="Unassembled WGS sequence"/>
</dbReference>
<keyword evidence="2" id="KW-1185">Reference proteome</keyword>
<dbReference type="RefSeq" id="WP_135484929.1">
    <property type="nucleotide sequence ID" value="NZ_SRMF01000015.1"/>
</dbReference>
<dbReference type="AlphaFoldDB" id="A0A4Z0W1X7"/>
<name>A0A4Z0W1X7_9GAMM</name>
<evidence type="ECO:0000313" key="2">
    <source>
        <dbReference type="Proteomes" id="UP000297475"/>
    </source>
</evidence>
<reference evidence="1 2" key="1">
    <citation type="submission" date="2019-04" db="EMBL/GenBank/DDBJ databases">
        <title>Natronospirillum operosus gen. nov., sp. nov., a haloalkaliphilic satellite isolated from decaying biomass of laboratory culture of cyanobacterium Geitlerinema sp. and proposal of Natronospirillaceae fam. nov. and Saccharospirillaceae fam. nov.</title>
        <authorList>
            <person name="Kevbrin V."/>
            <person name="Boltyanskaya Y."/>
            <person name="Koziaeva V."/>
            <person name="Grouzdev D.S."/>
            <person name="Park M."/>
            <person name="Cho J."/>
        </authorList>
    </citation>
    <scope>NUCLEOTIDE SEQUENCE [LARGE SCALE GENOMIC DNA]</scope>
    <source>
        <strain evidence="1 2">G-116</strain>
    </source>
</reference>
<evidence type="ECO:0000313" key="1">
    <source>
        <dbReference type="EMBL" id="TGG90236.1"/>
    </source>
</evidence>
<sequence>MRQIPLLLSLLSLLSSLYLLGLVTTPALAAITTVRVPLLAEQIEGRYFYMDVAQAALARMPGNPELELVGPIPQARAQSMLAAGTLDLMWMIESADRDELYLTTGVGLTNGLIGQRVLMIRPQDQTLFAGVESLQDFRALGLTAGFGPGWIDSRVWAANDLDFHIEQGNWQVMFDKLKRGRTDYDYLSRSIKEVQLELAAHPELVLEDQLLLRYDKDEVFYVSPHNPDLQHAFVQALQAMAADGALSRLVDLHFGQVMTDLQVDQRTLIELDNP</sequence>
<evidence type="ECO:0008006" key="3">
    <source>
        <dbReference type="Google" id="ProtNLM"/>
    </source>
</evidence>
<dbReference type="SUPFAM" id="SSF53850">
    <property type="entry name" value="Periplasmic binding protein-like II"/>
    <property type="match status" value="1"/>
</dbReference>
<organism evidence="1 2">
    <name type="scientific">Natronospirillum operosum</name>
    <dbReference type="NCBI Taxonomy" id="2759953"/>
    <lineage>
        <taxon>Bacteria</taxon>
        <taxon>Pseudomonadati</taxon>
        <taxon>Pseudomonadota</taxon>
        <taxon>Gammaproteobacteria</taxon>
        <taxon>Oceanospirillales</taxon>
        <taxon>Natronospirillaceae</taxon>
        <taxon>Natronospirillum</taxon>
    </lineage>
</organism>
<protein>
    <recommendedName>
        <fullName evidence="3">Transporter substrate-binding domain-containing protein</fullName>
    </recommendedName>
</protein>
<comment type="caution">
    <text evidence="1">The sequence shown here is derived from an EMBL/GenBank/DDBJ whole genome shotgun (WGS) entry which is preliminary data.</text>
</comment>
<dbReference type="EMBL" id="SRMF01000015">
    <property type="protein sequence ID" value="TGG90236.1"/>
    <property type="molecule type" value="Genomic_DNA"/>
</dbReference>
<dbReference type="OrthoDB" id="547680at2"/>
<accession>A0A4Z0W1X7</accession>
<gene>
    <name evidence="1" type="ORF">E4656_19105</name>
</gene>
<proteinExistence type="predicted"/>
<dbReference type="Gene3D" id="3.40.190.10">
    <property type="entry name" value="Periplasmic binding protein-like II"/>
    <property type="match status" value="2"/>
</dbReference>